<sequence>VPPDERGNDDQQVERHTHAGHEEEVPPDERGDDDQQVERHAHAGHEEEVPPDERGNDDQQVERHAHAGHEEEVVGLLVLRPAVVHGNDARPVHGSPQQTAPPHQVSWRWRPSSPCNITSTAGHSWGISGGYGETEKLNHGRPVVEHLWGR</sequence>
<organism evidence="2 3">
    <name type="scientific">Elysia crispata</name>
    <name type="common">lettuce slug</name>
    <dbReference type="NCBI Taxonomy" id="231223"/>
    <lineage>
        <taxon>Eukaryota</taxon>
        <taxon>Metazoa</taxon>
        <taxon>Spiralia</taxon>
        <taxon>Lophotrochozoa</taxon>
        <taxon>Mollusca</taxon>
        <taxon>Gastropoda</taxon>
        <taxon>Heterobranchia</taxon>
        <taxon>Euthyneura</taxon>
        <taxon>Panpulmonata</taxon>
        <taxon>Sacoglossa</taxon>
        <taxon>Placobranchoidea</taxon>
        <taxon>Plakobranchidae</taxon>
        <taxon>Elysia</taxon>
    </lineage>
</organism>
<evidence type="ECO:0000256" key="1">
    <source>
        <dbReference type="SAM" id="MobiDB-lite"/>
    </source>
</evidence>
<feature type="compositionally biased region" description="Basic and acidic residues" evidence="1">
    <location>
        <begin position="1"/>
        <end position="29"/>
    </location>
</feature>
<dbReference type="AlphaFoldDB" id="A0AAE1DUF0"/>
<protein>
    <submittedName>
        <fullName evidence="2">Uncharacterized protein</fullName>
    </submittedName>
</protein>
<evidence type="ECO:0000313" key="3">
    <source>
        <dbReference type="Proteomes" id="UP001283361"/>
    </source>
</evidence>
<feature type="region of interest" description="Disordered" evidence="1">
    <location>
        <begin position="1"/>
        <end position="70"/>
    </location>
</feature>
<accession>A0AAE1DUF0</accession>
<comment type="caution">
    <text evidence="2">The sequence shown here is derived from an EMBL/GenBank/DDBJ whole genome shotgun (WGS) entry which is preliminary data.</text>
</comment>
<dbReference type="Proteomes" id="UP001283361">
    <property type="component" value="Unassembled WGS sequence"/>
</dbReference>
<reference evidence="2" key="1">
    <citation type="journal article" date="2023" name="G3 (Bethesda)">
        <title>A reference genome for the long-term kleptoplast-retaining sea slug Elysia crispata morphotype clarki.</title>
        <authorList>
            <person name="Eastman K.E."/>
            <person name="Pendleton A.L."/>
            <person name="Shaikh M.A."/>
            <person name="Suttiyut T."/>
            <person name="Ogas R."/>
            <person name="Tomko P."/>
            <person name="Gavelis G."/>
            <person name="Widhalm J.R."/>
            <person name="Wisecaver J.H."/>
        </authorList>
    </citation>
    <scope>NUCLEOTIDE SEQUENCE</scope>
    <source>
        <strain evidence="2">ECLA1</strain>
    </source>
</reference>
<keyword evidence="3" id="KW-1185">Reference proteome</keyword>
<feature type="compositionally biased region" description="Basic and acidic residues" evidence="1">
    <location>
        <begin position="36"/>
        <end position="70"/>
    </location>
</feature>
<evidence type="ECO:0000313" key="2">
    <source>
        <dbReference type="EMBL" id="KAK3783122.1"/>
    </source>
</evidence>
<name>A0AAE1DUF0_9GAST</name>
<dbReference type="EMBL" id="JAWDGP010002442">
    <property type="protein sequence ID" value="KAK3783122.1"/>
    <property type="molecule type" value="Genomic_DNA"/>
</dbReference>
<feature type="region of interest" description="Disordered" evidence="1">
    <location>
        <begin position="86"/>
        <end position="106"/>
    </location>
</feature>
<feature type="non-terminal residue" evidence="2">
    <location>
        <position position="150"/>
    </location>
</feature>
<proteinExistence type="predicted"/>
<gene>
    <name evidence="2" type="ORF">RRG08_001895</name>
</gene>